<dbReference type="Pfam" id="PF02541">
    <property type="entry name" value="Ppx-GppA"/>
    <property type="match status" value="1"/>
</dbReference>
<dbReference type="EC" id="3.6.1.11" evidence="4"/>
<accession>A0A5E6MGP0</accession>
<dbReference type="Pfam" id="PF21447">
    <property type="entry name" value="Ppx-GppA_III"/>
    <property type="match status" value="1"/>
</dbReference>
<reference evidence="4 5" key="1">
    <citation type="submission" date="2019-09" db="EMBL/GenBank/DDBJ databases">
        <authorList>
            <person name="Cremers G."/>
        </authorList>
    </citation>
    <scope>NUCLEOTIDE SEQUENCE [LARGE SCALE GENOMIC DNA]</scope>
    <source>
        <strain evidence="4">4A</strain>
    </source>
</reference>
<organism evidence="4 5">
    <name type="scientific">Methylacidimicrobium tartarophylax</name>
    <dbReference type="NCBI Taxonomy" id="1041768"/>
    <lineage>
        <taxon>Bacteria</taxon>
        <taxon>Pseudomonadati</taxon>
        <taxon>Verrucomicrobiota</taxon>
        <taxon>Methylacidimicrobium</taxon>
    </lineage>
</organism>
<dbReference type="FunFam" id="3.30.420.40:FF:000023">
    <property type="entry name" value="Guanosine-5'-triphosphate,3'-diphosphate pyrophosphatase"/>
    <property type="match status" value="1"/>
</dbReference>
<dbReference type="InterPro" id="IPR030673">
    <property type="entry name" value="PyroPPase_GppA_Ppx"/>
</dbReference>
<dbReference type="EC" id="3.6.1.40" evidence="4"/>
<dbReference type="PIRSF" id="PIRSF001267">
    <property type="entry name" value="Pyrophosphatase_GppA_Ppx"/>
    <property type="match status" value="1"/>
</dbReference>
<feature type="domain" description="Ppx/GppA phosphatase N-terminal" evidence="2">
    <location>
        <begin position="18"/>
        <end position="300"/>
    </location>
</feature>
<dbReference type="SUPFAM" id="SSF109604">
    <property type="entry name" value="HD-domain/PDEase-like"/>
    <property type="match status" value="1"/>
</dbReference>
<dbReference type="GO" id="GO:0008894">
    <property type="term" value="F:guanosine-5'-triphosphate,3'-diphosphate diphosphatase activity"/>
    <property type="evidence" value="ECO:0007669"/>
    <property type="project" value="UniProtKB-EC"/>
</dbReference>
<dbReference type="Gene3D" id="1.10.3210.10">
    <property type="entry name" value="Hypothetical protein af1432"/>
    <property type="match status" value="1"/>
</dbReference>
<dbReference type="CDD" id="cd24053">
    <property type="entry name" value="ASKHA_NBD_EcPPX-GppA-like"/>
    <property type="match status" value="1"/>
</dbReference>
<dbReference type="EMBL" id="CABFVA020000093">
    <property type="protein sequence ID" value="VVM07396.1"/>
    <property type="molecule type" value="Genomic_DNA"/>
</dbReference>
<dbReference type="AlphaFoldDB" id="A0A5E6MGP0"/>
<dbReference type="GO" id="GO:0004309">
    <property type="term" value="F:exopolyphosphatase activity"/>
    <property type="evidence" value="ECO:0007669"/>
    <property type="project" value="UniProtKB-EC"/>
</dbReference>
<dbReference type="PANTHER" id="PTHR30005:SF0">
    <property type="entry name" value="RETROGRADE REGULATION PROTEIN 2"/>
    <property type="match status" value="1"/>
</dbReference>
<evidence type="ECO:0000313" key="5">
    <source>
        <dbReference type="Proteomes" id="UP000334923"/>
    </source>
</evidence>
<dbReference type="Gene3D" id="3.30.420.150">
    <property type="entry name" value="Exopolyphosphatase. Domain 2"/>
    <property type="match status" value="1"/>
</dbReference>
<dbReference type="SUPFAM" id="SSF53067">
    <property type="entry name" value="Actin-like ATPase domain"/>
    <property type="match status" value="2"/>
</dbReference>
<dbReference type="InterPro" id="IPR048950">
    <property type="entry name" value="Ppx_GppA_C"/>
</dbReference>
<keyword evidence="5" id="KW-1185">Reference proteome</keyword>
<feature type="domain" description="Ppx/GppA phosphatase C-terminal" evidence="3">
    <location>
        <begin position="307"/>
        <end position="478"/>
    </location>
</feature>
<evidence type="ECO:0000259" key="3">
    <source>
        <dbReference type="Pfam" id="PF21447"/>
    </source>
</evidence>
<keyword evidence="1 4" id="KW-0378">Hydrolase</keyword>
<evidence type="ECO:0000259" key="2">
    <source>
        <dbReference type="Pfam" id="PF02541"/>
    </source>
</evidence>
<proteinExistence type="predicted"/>
<name>A0A5E6MGP0_9BACT</name>
<evidence type="ECO:0000256" key="1">
    <source>
        <dbReference type="ARBA" id="ARBA00022801"/>
    </source>
</evidence>
<dbReference type="InterPro" id="IPR050273">
    <property type="entry name" value="GppA/Ppx_hydrolase"/>
</dbReference>
<gene>
    <name evidence="4" type="primary">ppx-gppA</name>
    <name evidence="4" type="ORF">MAMT_01734</name>
</gene>
<dbReference type="Proteomes" id="UP000334923">
    <property type="component" value="Unassembled WGS sequence"/>
</dbReference>
<dbReference type="PANTHER" id="PTHR30005">
    <property type="entry name" value="EXOPOLYPHOSPHATASE"/>
    <property type="match status" value="1"/>
</dbReference>
<dbReference type="InterPro" id="IPR003695">
    <property type="entry name" value="Ppx_GppA_N"/>
</dbReference>
<evidence type="ECO:0000313" key="4">
    <source>
        <dbReference type="EMBL" id="VVM07396.1"/>
    </source>
</evidence>
<sequence>MPLAAAVDLGSNSFHLLVIQEEKGQFRPIDRLKEPVRLAAGLDAAGTLSRDAMDRALRCLERFGQRLKPIPPSRVRVAGTNTLRKARNAEEFIRKAEKALGHSIDVISGHEEARLIYLGVAHGTEEDGRLRLVVDIGGGSTELILGRGLIPERMESLFMGCVSMSGAHFADGAISPSRMRRAELEALRELEPIAATYRSAGWGRAIGSSGTILGIFGVVQAEGWSTHGITAAALKKIEKALVEAGRVDKLPFGGLDEERKLVLPGGVAILVALFQALGIGVLEVSHSALREGLLYDLLGRNSEADSRETTVRNLAEQFRIDAQQAHRVQKLALNLFEQVAAICRFTKEDRHFLSWAALLHEIGLFIAYSQYHKHGAYILSHIDMPGFSLGDQQRLAFLVRSHRRKYPGQELLLLREADRNSTFCLSILLRIAIVLARSRQDPLLLEIGMEGGERRWKLRFPPNWLTEHPLTKADLEAEAAYLEPQGFRLRFD</sequence>
<dbReference type="RefSeq" id="WP_142660541.1">
    <property type="nucleotide sequence ID" value="NZ_CABFVA020000093.1"/>
</dbReference>
<protein>
    <submittedName>
        <fullName evidence="4">Exopolyphosphatase / guanosine-5'-triphosphate,3'-diphosphate pyrophosphatase</fullName>
        <ecNumber evidence="4">3.6.1.11</ecNumber>
        <ecNumber evidence="4">3.6.1.40</ecNumber>
    </submittedName>
</protein>
<dbReference type="OrthoDB" id="9807195at2"/>
<dbReference type="InterPro" id="IPR043129">
    <property type="entry name" value="ATPase_NBD"/>
</dbReference>
<dbReference type="Gene3D" id="3.30.420.40">
    <property type="match status" value="1"/>
</dbReference>